<dbReference type="Pfam" id="PF03422">
    <property type="entry name" value="CBM_6"/>
    <property type="match status" value="1"/>
</dbReference>
<name>A0A642C6E6_BACOV</name>
<evidence type="ECO:0000313" key="3">
    <source>
        <dbReference type="Proteomes" id="UP000435985"/>
    </source>
</evidence>
<protein>
    <submittedName>
        <fullName evidence="2">Carbohydrate-binding protein</fullName>
    </submittedName>
</protein>
<dbReference type="InterPro" id="IPR005084">
    <property type="entry name" value="CBM6"/>
</dbReference>
<sequence length="148" mass="16428">PSTILAADYDYYCISENPEGHTYHNIGTVRGNEYRPDGAVELQKIDNKYVVVQVEDGEWMNYTVNIPKSGAYAVYLTYSANSSSHVAMASDQGLEISSSIPSSKKWKETKLGELSLSAGACVLRLRVDKAGQKLCLSAFRLEKVERDR</sequence>
<evidence type="ECO:0000313" key="2">
    <source>
        <dbReference type="EMBL" id="KAA4653748.1"/>
    </source>
</evidence>
<dbReference type="AlphaFoldDB" id="A0A642C6E6"/>
<organism evidence="2 3">
    <name type="scientific">Bacteroides ovatus</name>
    <dbReference type="NCBI Taxonomy" id="28116"/>
    <lineage>
        <taxon>Bacteria</taxon>
        <taxon>Pseudomonadati</taxon>
        <taxon>Bacteroidota</taxon>
        <taxon>Bacteroidia</taxon>
        <taxon>Bacteroidales</taxon>
        <taxon>Bacteroidaceae</taxon>
        <taxon>Bacteroides</taxon>
    </lineage>
</organism>
<feature type="non-terminal residue" evidence="2">
    <location>
        <position position="1"/>
    </location>
</feature>
<dbReference type="GO" id="GO:0030246">
    <property type="term" value="F:carbohydrate binding"/>
    <property type="evidence" value="ECO:0007669"/>
    <property type="project" value="InterPro"/>
</dbReference>
<reference evidence="2 3" key="1">
    <citation type="journal article" date="2019" name="Nat. Med.">
        <title>A library of human gut bacterial isolates paired with longitudinal multiomics data enables mechanistic microbiome research.</title>
        <authorList>
            <person name="Poyet M."/>
            <person name="Groussin M."/>
            <person name="Gibbons S.M."/>
            <person name="Avila-Pacheco J."/>
            <person name="Jiang X."/>
            <person name="Kearney S.M."/>
            <person name="Perrotta A.R."/>
            <person name="Berdy B."/>
            <person name="Zhao S."/>
            <person name="Lieberman T.D."/>
            <person name="Swanson P.K."/>
            <person name="Smith M."/>
            <person name="Roesemann S."/>
            <person name="Alexander J.E."/>
            <person name="Rich S.A."/>
            <person name="Livny J."/>
            <person name="Vlamakis H."/>
            <person name="Clish C."/>
            <person name="Bullock K."/>
            <person name="Deik A."/>
            <person name="Scott J."/>
            <person name="Pierce K.A."/>
            <person name="Xavier R.J."/>
            <person name="Alm E.J."/>
        </authorList>
    </citation>
    <scope>NUCLEOTIDE SEQUENCE [LARGE SCALE GENOMIC DNA]</scope>
    <source>
        <strain evidence="2 3">BIOML-A14</strain>
    </source>
</reference>
<dbReference type="PROSITE" id="PS51175">
    <property type="entry name" value="CBM6"/>
    <property type="match status" value="1"/>
</dbReference>
<dbReference type="Gene3D" id="2.60.120.260">
    <property type="entry name" value="Galactose-binding domain-like"/>
    <property type="match status" value="1"/>
</dbReference>
<dbReference type="EMBL" id="VWFO01000379">
    <property type="protein sequence ID" value="KAA4653748.1"/>
    <property type="molecule type" value="Genomic_DNA"/>
</dbReference>
<comment type="caution">
    <text evidence="2">The sequence shown here is derived from an EMBL/GenBank/DDBJ whole genome shotgun (WGS) entry which is preliminary data.</text>
</comment>
<evidence type="ECO:0000259" key="1">
    <source>
        <dbReference type="PROSITE" id="PS51175"/>
    </source>
</evidence>
<proteinExistence type="predicted"/>
<dbReference type="InterPro" id="IPR008979">
    <property type="entry name" value="Galactose-bd-like_sf"/>
</dbReference>
<feature type="domain" description="CBM6" evidence="1">
    <location>
        <begin position="27"/>
        <end position="147"/>
    </location>
</feature>
<accession>A0A642C6E6</accession>
<dbReference type="Proteomes" id="UP000435985">
    <property type="component" value="Unassembled WGS sequence"/>
</dbReference>
<dbReference type="SUPFAM" id="SSF49785">
    <property type="entry name" value="Galactose-binding domain-like"/>
    <property type="match status" value="1"/>
</dbReference>
<gene>
    <name evidence="2" type="ORF">F3B98_30015</name>
</gene>